<protein>
    <submittedName>
        <fullName evidence="2">Uncharacterized protein</fullName>
    </submittedName>
</protein>
<evidence type="ECO:0000313" key="3">
    <source>
        <dbReference type="Proteomes" id="UP001325680"/>
    </source>
</evidence>
<dbReference type="RefSeq" id="WP_162817924.1">
    <property type="nucleotide sequence ID" value="NZ_CP139960.1"/>
</dbReference>
<gene>
    <name evidence="2" type="ORF">U0035_17795</name>
</gene>
<sequence>MSKTTKKSTDPIDSPKEVKESKDPKIDQDVPGFPSHPSSKEDLKKKDPANKTNKK</sequence>
<dbReference type="EMBL" id="CP139960">
    <property type="protein sequence ID" value="WQD37527.1"/>
    <property type="molecule type" value="Genomic_DNA"/>
</dbReference>
<feature type="compositionally biased region" description="Basic and acidic residues" evidence="1">
    <location>
        <begin position="7"/>
        <end position="28"/>
    </location>
</feature>
<accession>A0ABZ0W4T7</accession>
<evidence type="ECO:0000256" key="1">
    <source>
        <dbReference type="SAM" id="MobiDB-lite"/>
    </source>
</evidence>
<dbReference type="Proteomes" id="UP001325680">
    <property type="component" value="Chromosome"/>
</dbReference>
<reference evidence="2 3" key="1">
    <citation type="submission" date="2023-12" db="EMBL/GenBank/DDBJ databases">
        <title>Genome sequencing and assembly of bacterial species from a model synthetic community.</title>
        <authorList>
            <person name="Hogle S.L."/>
        </authorList>
    </citation>
    <scope>NUCLEOTIDE SEQUENCE [LARGE SCALE GENOMIC DNA]</scope>
    <source>
        <strain evidence="2 3">HAMBI_3031</strain>
    </source>
</reference>
<keyword evidence="3" id="KW-1185">Reference proteome</keyword>
<name>A0ABZ0W4T7_9BACT</name>
<organism evidence="2 3">
    <name type="scientific">Niabella yanshanensis</name>
    <dbReference type="NCBI Taxonomy" id="577386"/>
    <lineage>
        <taxon>Bacteria</taxon>
        <taxon>Pseudomonadati</taxon>
        <taxon>Bacteroidota</taxon>
        <taxon>Chitinophagia</taxon>
        <taxon>Chitinophagales</taxon>
        <taxon>Chitinophagaceae</taxon>
        <taxon>Niabella</taxon>
    </lineage>
</organism>
<feature type="compositionally biased region" description="Basic and acidic residues" evidence="1">
    <location>
        <begin position="38"/>
        <end position="49"/>
    </location>
</feature>
<proteinExistence type="predicted"/>
<feature type="region of interest" description="Disordered" evidence="1">
    <location>
        <begin position="1"/>
        <end position="55"/>
    </location>
</feature>
<evidence type="ECO:0000313" key="2">
    <source>
        <dbReference type="EMBL" id="WQD37527.1"/>
    </source>
</evidence>